<dbReference type="RefSeq" id="WP_083962604.1">
    <property type="nucleotide sequence ID" value="NZ_BDDI01000029.1"/>
</dbReference>
<comment type="caution">
    <text evidence="2">The sequence shown here is derived from an EMBL/GenBank/DDBJ whole genome shotgun (WGS) entry which is preliminary data.</text>
</comment>
<dbReference type="GO" id="GO:0005548">
    <property type="term" value="F:phospholipid transporter activity"/>
    <property type="evidence" value="ECO:0007669"/>
    <property type="project" value="TreeGrafter"/>
</dbReference>
<dbReference type="GO" id="GO:0043190">
    <property type="term" value="C:ATP-binding cassette (ABC) transporter complex"/>
    <property type="evidence" value="ECO:0007669"/>
    <property type="project" value="InterPro"/>
</dbReference>
<dbReference type="InterPro" id="IPR030802">
    <property type="entry name" value="Permease_MalE"/>
</dbReference>
<reference evidence="2 3" key="1">
    <citation type="submission" date="2020-08" db="EMBL/GenBank/DDBJ databases">
        <title>Sequencing the genomes of 1000 actinobacteria strains.</title>
        <authorList>
            <person name="Klenk H.-P."/>
        </authorList>
    </citation>
    <scope>NUCLEOTIDE SEQUENCE [LARGE SCALE GENOMIC DNA]</scope>
    <source>
        <strain evidence="2 3">DSM 45258</strain>
    </source>
</reference>
<keyword evidence="1" id="KW-0812">Transmembrane</keyword>
<protein>
    <submittedName>
        <fullName evidence="2">Phospholipid/cholesterol/gamma-HCH transport system permease protein</fullName>
    </submittedName>
</protein>
<sequence length="288" mass="29641">MILSQTATQRLKDVTSGTAGRLKSSFGALDGHVMFGVKMFAGIPMAVTRYRTHVLREVGNISFGKASLLSGGGTIGVVAGMAIVAAVMVSIEIHRALGLLGFTALSGLAASIANTQALAPLIAALAIAAKVGTGFTAQLGSMRISEEIDALDTLGVPSVTFLATVRLIAMLIVITPVYMVGLLGAYLASRFVVVGMLGESSGTYDYYFRQSITPQAFGYSILMTVIFSVIIAVIACSYGYNASGGPEGVGRAAGTAVRTTILTVAIAAMVLIFGLYGLTPTIPGMGLE</sequence>
<dbReference type="Pfam" id="PF02405">
    <property type="entry name" value="MlaE"/>
    <property type="match status" value="1"/>
</dbReference>
<dbReference type="PANTHER" id="PTHR30188:SF13">
    <property type="entry name" value="CONSERVED HYPOTHETICAL INTEGRAL MEMBRANE PROTEIN YRBE3B"/>
    <property type="match status" value="1"/>
</dbReference>
<dbReference type="PANTHER" id="PTHR30188">
    <property type="entry name" value="ABC TRANSPORTER PERMEASE PROTEIN-RELATED"/>
    <property type="match status" value="1"/>
</dbReference>
<evidence type="ECO:0000256" key="1">
    <source>
        <dbReference type="SAM" id="Phobius"/>
    </source>
</evidence>
<feature type="transmembrane region" description="Helical" evidence="1">
    <location>
        <begin position="217"/>
        <end position="240"/>
    </location>
</feature>
<dbReference type="OrthoDB" id="3745645at2"/>
<keyword evidence="3" id="KW-1185">Reference proteome</keyword>
<accession>A0A839RLB2</accession>
<name>A0A839RLB2_9ACTN</name>
<dbReference type="AlphaFoldDB" id="A0A839RLB2"/>
<organism evidence="2 3">
    <name type="scientific">Hoyosella altamirensis</name>
    <dbReference type="NCBI Taxonomy" id="616997"/>
    <lineage>
        <taxon>Bacteria</taxon>
        <taxon>Bacillati</taxon>
        <taxon>Actinomycetota</taxon>
        <taxon>Actinomycetes</taxon>
        <taxon>Mycobacteriales</taxon>
        <taxon>Hoyosellaceae</taxon>
        <taxon>Hoyosella</taxon>
    </lineage>
</organism>
<feature type="transmembrane region" description="Helical" evidence="1">
    <location>
        <begin position="178"/>
        <end position="197"/>
    </location>
</feature>
<keyword evidence="1" id="KW-0472">Membrane</keyword>
<dbReference type="Proteomes" id="UP000567922">
    <property type="component" value="Unassembled WGS sequence"/>
</dbReference>
<evidence type="ECO:0000313" key="3">
    <source>
        <dbReference type="Proteomes" id="UP000567922"/>
    </source>
</evidence>
<proteinExistence type="predicted"/>
<feature type="transmembrane region" description="Helical" evidence="1">
    <location>
        <begin position="68"/>
        <end position="89"/>
    </location>
</feature>
<gene>
    <name evidence="2" type="ORF">FHU29_002141</name>
</gene>
<dbReference type="EMBL" id="JACHWS010000002">
    <property type="protein sequence ID" value="MBB3037692.1"/>
    <property type="molecule type" value="Genomic_DNA"/>
</dbReference>
<keyword evidence="1" id="KW-1133">Transmembrane helix</keyword>
<evidence type="ECO:0000313" key="2">
    <source>
        <dbReference type="EMBL" id="MBB3037692.1"/>
    </source>
</evidence>
<feature type="transmembrane region" description="Helical" evidence="1">
    <location>
        <begin position="260"/>
        <end position="278"/>
    </location>
</feature>